<evidence type="ECO:0000256" key="1">
    <source>
        <dbReference type="SAM" id="MobiDB-lite"/>
    </source>
</evidence>
<protein>
    <submittedName>
        <fullName evidence="2">Uncharacterized protein</fullName>
    </submittedName>
</protein>
<feature type="compositionally biased region" description="Basic and acidic residues" evidence="1">
    <location>
        <begin position="296"/>
        <end position="321"/>
    </location>
</feature>
<name>W9W7U2_9EURO</name>
<gene>
    <name evidence="2" type="ORF">A1O7_09960</name>
</gene>
<dbReference type="GeneID" id="19184519"/>
<dbReference type="HOGENOM" id="CLU_868784_0_0_1"/>
<dbReference type="VEuPathDB" id="FungiDB:A1O7_09960"/>
<evidence type="ECO:0000313" key="2">
    <source>
        <dbReference type="EMBL" id="EXJ54619.1"/>
    </source>
</evidence>
<feature type="compositionally biased region" description="Basic and acidic residues" evidence="1">
    <location>
        <begin position="207"/>
        <end position="226"/>
    </location>
</feature>
<comment type="caution">
    <text evidence="2">The sequence shown here is derived from an EMBL/GenBank/DDBJ whole genome shotgun (WGS) entry which is preliminary data.</text>
</comment>
<dbReference type="EMBL" id="AMGW01000007">
    <property type="protein sequence ID" value="EXJ54619.1"/>
    <property type="molecule type" value="Genomic_DNA"/>
</dbReference>
<feature type="region of interest" description="Disordered" evidence="1">
    <location>
        <begin position="264"/>
        <end position="321"/>
    </location>
</feature>
<organism evidence="2 3">
    <name type="scientific">Cladophialophora yegresii CBS 114405</name>
    <dbReference type="NCBI Taxonomy" id="1182544"/>
    <lineage>
        <taxon>Eukaryota</taxon>
        <taxon>Fungi</taxon>
        <taxon>Dikarya</taxon>
        <taxon>Ascomycota</taxon>
        <taxon>Pezizomycotina</taxon>
        <taxon>Eurotiomycetes</taxon>
        <taxon>Chaetothyriomycetidae</taxon>
        <taxon>Chaetothyriales</taxon>
        <taxon>Herpotrichiellaceae</taxon>
        <taxon>Cladophialophora</taxon>
    </lineage>
</organism>
<dbReference type="OrthoDB" id="4157211at2759"/>
<reference evidence="2 3" key="1">
    <citation type="submission" date="2013-03" db="EMBL/GenBank/DDBJ databases">
        <title>The Genome Sequence of Cladophialophora yegresii CBS 114405.</title>
        <authorList>
            <consortium name="The Broad Institute Genomics Platform"/>
            <person name="Cuomo C."/>
            <person name="de Hoog S."/>
            <person name="Gorbushina A."/>
            <person name="Walker B."/>
            <person name="Young S.K."/>
            <person name="Zeng Q."/>
            <person name="Gargeya S."/>
            <person name="Fitzgerald M."/>
            <person name="Haas B."/>
            <person name="Abouelleil A."/>
            <person name="Allen A.W."/>
            <person name="Alvarado L."/>
            <person name="Arachchi H.M."/>
            <person name="Berlin A.M."/>
            <person name="Chapman S.B."/>
            <person name="Gainer-Dewar J."/>
            <person name="Goldberg J."/>
            <person name="Griggs A."/>
            <person name="Gujja S."/>
            <person name="Hansen M."/>
            <person name="Howarth C."/>
            <person name="Imamovic A."/>
            <person name="Ireland A."/>
            <person name="Larimer J."/>
            <person name="McCowan C."/>
            <person name="Murphy C."/>
            <person name="Pearson M."/>
            <person name="Poon T.W."/>
            <person name="Priest M."/>
            <person name="Roberts A."/>
            <person name="Saif S."/>
            <person name="Shea T."/>
            <person name="Sisk P."/>
            <person name="Sykes S."/>
            <person name="Wortman J."/>
            <person name="Nusbaum C."/>
            <person name="Birren B."/>
        </authorList>
    </citation>
    <scope>NUCLEOTIDE SEQUENCE [LARGE SCALE GENOMIC DNA]</scope>
    <source>
        <strain evidence="2 3">CBS 114405</strain>
    </source>
</reference>
<keyword evidence="3" id="KW-1185">Reference proteome</keyword>
<proteinExistence type="predicted"/>
<feature type="compositionally biased region" description="Basic residues" evidence="1">
    <location>
        <begin position="190"/>
        <end position="206"/>
    </location>
</feature>
<evidence type="ECO:0000313" key="3">
    <source>
        <dbReference type="Proteomes" id="UP000019473"/>
    </source>
</evidence>
<feature type="region of interest" description="Disordered" evidence="1">
    <location>
        <begin position="170"/>
        <end position="226"/>
    </location>
</feature>
<accession>W9W7U2</accession>
<dbReference type="Proteomes" id="UP000019473">
    <property type="component" value="Unassembled WGS sequence"/>
</dbReference>
<feature type="compositionally biased region" description="Basic and acidic residues" evidence="1">
    <location>
        <begin position="264"/>
        <end position="274"/>
    </location>
</feature>
<dbReference type="RefSeq" id="XP_007762134.1">
    <property type="nucleotide sequence ID" value="XM_007763944.1"/>
</dbReference>
<sequence length="321" mass="35837">MSTGEHPELTWIKVEITAARVFEIPVDKGFLLPPDAIQKLILNDLPQRGLALSSLRVASVAEEYENAGGLQVGSEQITDELKAKVEFRMVTDRYPPAPTCESTYGTDDEDLPMAGDRTDLQAIADKLHTKHTVQIAAGGKGQPDTRAHRAAARNTARKLQEFLKADNLESDNLPLESNDLPLKSNTAGNRVKKPRPSLQKRHAKRAQHAEQLRQEPTRASRGQRDKGMAVHIQSLQNFTERMEKDGLAEQFETFGRTEDFRTKTRLEKAAERRWKGAGSGTNEDKKVDLISAQLEKMLESDNNKAEKKTSSNGKERDGMEE</sequence>
<dbReference type="AlphaFoldDB" id="W9W7U2"/>